<proteinExistence type="predicted"/>
<evidence type="ECO:0000313" key="1">
    <source>
        <dbReference type="EMBL" id="VDP38000.1"/>
    </source>
</evidence>
<name>A0A183MY94_9TREM</name>
<organism evidence="1 2">
    <name type="scientific">Schistosoma margrebowiei</name>
    <dbReference type="NCBI Taxonomy" id="48269"/>
    <lineage>
        <taxon>Eukaryota</taxon>
        <taxon>Metazoa</taxon>
        <taxon>Spiralia</taxon>
        <taxon>Lophotrochozoa</taxon>
        <taxon>Platyhelminthes</taxon>
        <taxon>Trematoda</taxon>
        <taxon>Digenea</taxon>
        <taxon>Strigeidida</taxon>
        <taxon>Schistosomatoidea</taxon>
        <taxon>Schistosomatidae</taxon>
        <taxon>Schistosoma</taxon>
    </lineage>
</organism>
<evidence type="ECO:0000313" key="2">
    <source>
        <dbReference type="Proteomes" id="UP000277204"/>
    </source>
</evidence>
<keyword evidence="2" id="KW-1185">Reference proteome</keyword>
<protein>
    <submittedName>
        <fullName evidence="1">Uncharacterized protein</fullName>
    </submittedName>
</protein>
<reference evidence="1 2" key="1">
    <citation type="submission" date="2018-11" db="EMBL/GenBank/DDBJ databases">
        <authorList>
            <consortium name="Pathogen Informatics"/>
        </authorList>
    </citation>
    <scope>NUCLEOTIDE SEQUENCE [LARGE SCALE GENOMIC DNA]</scope>
    <source>
        <strain evidence="1 2">Zambia</strain>
    </source>
</reference>
<gene>
    <name evidence="1" type="ORF">SMRZ_LOCUS21019</name>
</gene>
<sequence length="156" mass="18055">MQLKTKSLLVTTDSTIQFAVSQNYIHHIPLNFVFTVQKRNRFIEGVLLAALREHPLRAPPLNTVDFKRTALRFLTAERLSVPSETYRPTAMTVGEAAKSGRQVSFQSEAAVRDSFGRNIRQGQPTFMWSSRSSWNNYRDHQTECFYCRRLDRSAKR</sequence>
<dbReference type="EMBL" id="UZAI01018544">
    <property type="protein sequence ID" value="VDP38000.1"/>
    <property type="molecule type" value="Genomic_DNA"/>
</dbReference>
<dbReference type="Proteomes" id="UP000277204">
    <property type="component" value="Unassembled WGS sequence"/>
</dbReference>
<accession>A0A183MY94</accession>
<dbReference type="AlphaFoldDB" id="A0A183MY94"/>